<dbReference type="NCBIfam" id="TIGR00275">
    <property type="entry name" value="aminoacetone oxidase family FAD-binding enzyme"/>
    <property type="match status" value="1"/>
</dbReference>
<dbReference type="Gene3D" id="2.40.30.10">
    <property type="entry name" value="Translation factors"/>
    <property type="match status" value="1"/>
</dbReference>
<evidence type="ECO:0000313" key="6">
    <source>
        <dbReference type="EMBL" id="WAW15712.1"/>
    </source>
</evidence>
<feature type="domain" description="RsdA/BaiN/AoA(So)-like Rossmann fold-like" evidence="4">
    <location>
        <begin position="5"/>
        <end position="405"/>
    </location>
</feature>
<keyword evidence="3" id="KW-0274">FAD</keyword>
<name>A0ABY7JVI0_9FIRM</name>
<dbReference type="InterPro" id="IPR057661">
    <property type="entry name" value="RsdA/BaiN/AoA(So)_Rossmann"/>
</dbReference>
<dbReference type="PANTHER" id="PTHR42887">
    <property type="entry name" value="OS12G0638800 PROTEIN"/>
    <property type="match status" value="1"/>
</dbReference>
<evidence type="ECO:0000256" key="3">
    <source>
        <dbReference type="ARBA" id="ARBA00022827"/>
    </source>
</evidence>
<dbReference type="InterPro" id="IPR055178">
    <property type="entry name" value="RsdA/BaiN/AoA(So)-like_dom"/>
</dbReference>
<keyword evidence="2" id="KW-0285">Flavoprotein</keyword>
<dbReference type="InterPro" id="IPR036188">
    <property type="entry name" value="FAD/NAD-bd_sf"/>
</dbReference>
<keyword evidence="7" id="KW-1185">Reference proteome</keyword>
<dbReference type="Gene3D" id="3.50.50.60">
    <property type="entry name" value="FAD/NAD(P)-binding domain"/>
    <property type="match status" value="1"/>
</dbReference>
<reference evidence="6" key="1">
    <citation type="submission" date="2022-12" db="EMBL/GenBank/DDBJ databases">
        <title>Peptostreptococcus.</title>
        <authorList>
            <person name="Lee S.H."/>
        </authorList>
    </citation>
    <scope>NUCLEOTIDE SEQUENCE</scope>
    <source>
        <strain evidence="6">CBA3647</strain>
    </source>
</reference>
<dbReference type="Pfam" id="PF22780">
    <property type="entry name" value="HI0933_like_1st"/>
    <property type="match status" value="1"/>
</dbReference>
<dbReference type="SUPFAM" id="SSF160996">
    <property type="entry name" value="HI0933 insert domain-like"/>
    <property type="match status" value="1"/>
</dbReference>
<proteinExistence type="predicted"/>
<feature type="domain" description="RsdA/BaiN/AoA(So)-like insert" evidence="5">
    <location>
        <begin position="193"/>
        <end position="351"/>
    </location>
</feature>
<gene>
    <name evidence="6" type="ORF">O0R46_04480</name>
</gene>
<dbReference type="InterPro" id="IPR023166">
    <property type="entry name" value="BaiN-like_dom_sf"/>
</dbReference>
<dbReference type="InterPro" id="IPR004792">
    <property type="entry name" value="BaiN-like"/>
</dbReference>
<evidence type="ECO:0000313" key="7">
    <source>
        <dbReference type="Proteomes" id="UP001164187"/>
    </source>
</evidence>
<sequence length="415" mass="46660">MKKFDIIIIGGGASGIMASLTARKTNENASICILESMDDIGKKLRICGGSRCNFTNNADINSFFDKIVSNEKFLYSALYTFTNEDMKKFVKSLGIDYIVESKNEEKVYLKSGNSMELINRLRKEIIDLRIQIYFNNKVNSIDRENNIVYTKSNTYKYKKLIIASGGMSYPNTGSDGSILNILNKQNYEIKNFKPALCRIDTNIDEFKEIVGTSIDNVNIEIENNILSGGLIFTHRGLGGPAILKASSYLQKYNKKSIEIDFLPDVDKDELYKLVKERLKSNIYNNMKNILPAKFSKSIIKIANKKSKIESSKFDFENGQVANLSKKDFDIIYKYLKKFEIEDIGFAPIEYATISQGGVDVRQIESSTMNSKIDKDIYICGEILDIDAITGGFNLQIAFSTGYLAGLSAAQAIDKI</sequence>
<comment type="cofactor">
    <cofactor evidence="1">
        <name>FAD</name>
        <dbReference type="ChEBI" id="CHEBI:57692"/>
    </cofactor>
</comment>
<evidence type="ECO:0000256" key="2">
    <source>
        <dbReference type="ARBA" id="ARBA00022630"/>
    </source>
</evidence>
<evidence type="ECO:0000259" key="4">
    <source>
        <dbReference type="Pfam" id="PF03486"/>
    </source>
</evidence>
<dbReference type="Proteomes" id="UP001164187">
    <property type="component" value="Chromosome"/>
</dbReference>
<accession>A0ABY7JVI0</accession>
<dbReference type="PANTHER" id="PTHR42887:SF2">
    <property type="entry name" value="OS12G0638800 PROTEIN"/>
    <property type="match status" value="1"/>
</dbReference>
<organism evidence="6 7">
    <name type="scientific">Peptostreptococcus equinus</name>
    <dbReference type="NCBI Taxonomy" id="3003601"/>
    <lineage>
        <taxon>Bacteria</taxon>
        <taxon>Bacillati</taxon>
        <taxon>Bacillota</taxon>
        <taxon>Clostridia</taxon>
        <taxon>Peptostreptococcales</taxon>
        <taxon>Peptostreptococcaceae</taxon>
        <taxon>Peptostreptococcus</taxon>
    </lineage>
</organism>
<dbReference type="Pfam" id="PF03486">
    <property type="entry name" value="HI0933_like"/>
    <property type="match status" value="1"/>
</dbReference>
<dbReference type="RefSeq" id="WP_269312390.1">
    <property type="nucleotide sequence ID" value="NZ_CP114052.1"/>
</dbReference>
<protein>
    <submittedName>
        <fullName evidence="6">Aminoacetone oxidase family FAD-binding enzyme</fullName>
    </submittedName>
</protein>
<dbReference type="EMBL" id="CP114052">
    <property type="protein sequence ID" value="WAW15712.1"/>
    <property type="molecule type" value="Genomic_DNA"/>
</dbReference>
<dbReference type="Gene3D" id="1.10.8.260">
    <property type="entry name" value="HI0933 insert domain-like"/>
    <property type="match status" value="1"/>
</dbReference>
<dbReference type="SUPFAM" id="SSF51905">
    <property type="entry name" value="FAD/NAD(P)-binding domain"/>
    <property type="match status" value="1"/>
</dbReference>
<evidence type="ECO:0000259" key="5">
    <source>
        <dbReference type="Pfam" id="PF22780"/>
    </source>
</evidence>
<evidence type="ECO:0000256" key="1">
    <source>
        <dbReference type="ARBA" id="ARBA00001974"/>
    </source>
</evidence>